<comment type="caution">
    <text evidence="1">The sequence shown here is derived from an EMBL/GenBank/DDBJ whole genome shotgun (WGS) entry which is preliminary data.</text>
</comment>
<evidence type="ECO:0008006" key="3">
    <source>
        <dbReference type="Google" id="ProtNLM"/>
    </source>
</evidence>
<dbReference type="RefSeq" id="WP_252439150.1">
    <property type="nucleotide sequence ID" value="NZ_JAGSOV010000034.1"/>
</dbReference>
<dbReference type="EMBL" id="JAGSOV010000034">
    <property type="protein sequence ID" value="MCO1656438.1"/>
    <property type="molecule type" value="Genomic_DNA"/>
</dbReference>
<evidence type="ECO:0000313" key="2">
    <source>
        <dbReference type="Proteomes" id="UP001165283"/>
    </source>
</evidence>
<proteinExistence type="predicted"/>
<dbReference type="SUPFAM" id="SSF103473">
    <property type="entry name" value="MFS general substrate transporter"/>
    <property type="match status" value="1"/>
</dbReference>
<sequence length="96" mass="9731">MGIGIAMPTLIGVATADLAPADAATGSAVVNTARQAGYALGVAGLVAILGSRADLHAGEGFQDGWIFVTALVLISAVHALRIRPRGSHDEGRVTQR</sequence>
<gene>
    <name evidence="1" type="ORF">KDL28_15360</name>
</gene>
<organism evidence="1 2">
    <name type="scientific">Pseudonocardia humida</name>
    <dbReference type="NCBI Taxonomy" id="2800819"/>
    <lineage>
        <taxon>Bacteria</taxon>
        <taxon>Bacillati</taxon>
        <taxon>Actinomycetota</taxon>
        <taxon>Actinomycetes</taxon>
        <taxon>Pseudonocardiales</taxon>
        <taxon>Pseudonocardiaceae</taxon>
        <taxon>Pseudonocardia</taxon>
    </lineage>
</organism>
<evidence type="ECO:0000313" key="1">
    <source>
        <dbReference type="EMBL" id="MCO1656438.1"/>
    </source>
</evidence>
<reference evidence="1" key="1">
    <citation type="submission" date="2021-04" db="EMBL/GenBank/DDBJ databases">
        <title>Pseudonocardia sp. nov., isolated from sandy soil of mangrove forest.</title>
        <authorList>
            <person name="Zan Z."/>
            <person name="Huang R."/>
            <person name="Liu W."/>
        </authorList>
    </citation>
    <scope>NUCLEOTIDE SEQUENCE</scope>
    <source>
        <strain evidence="1">S2-4</strain>
    </source>
</reference>
<protein>
    <recommendedName>
        <fullName evidence="3">MFS transporter</fullName>
    </recommendedName>
</protein>
<dbReference type="InterPro" id="IPR036259">
    <property type="entry name" value="MFS_trans_sf"/>
</dbReference>
<keyword evidence="2" id="KW-1185">Reference proteome</keyword>
<dbReference type="Proteomes" id="UP001165283">
    <property type="component" value="Unassembled WGS sequence"/>
</dbReference>
<accession>A0ABT1A0C3</accession>
<name>A0ABT1A0C3_9PSEU</name>